<reference evidence="6 7" key="1">
    <citation type="submission" date="2020-08" db="EMBL/GenBank/DDBJ databases">
        <title>Bridging the membrane lipid divide: bacteria of the FCB group superphylum have the potential to synthesize archaeal ether lipids.</title>
        <authorList>
            <person name="Villanueva L."/>
            <person name="Von Meijenfeldt F.A.B."/>
            <person name="Westbye A.B."/>
            <person name="Yadav S."/>
            <person name="Hopmans E.C."/>
            <person name="Dutilh B.E."/>
            <person name="Sinninghe Damste J.S."/>
        </authorList>
    </citation>
    <scope>NUCLEOTIDE SEQUENCE [LARGE SCALE GENOMIC DNA]</scope>
    <source>
        <strain evidence="6">NIOZ-UU81</strain>
    </source>
</reference>
<evidence type="ECO:0000313" key="6">
    <source>
        <dbReference type="EMBL" id="MBC8207601.1"/>
    </source>
</evidence>
<feature type="binding site" evidence="5">
    <location>
        <position position="226"/>
    </location>
    <ligand>
        <name>a divalent metal cation</name>
        <dbReference type="ChEBI" id="CHEBI:60240"/>
        <label>1</label>
    </ligand>
</feature>
<evidence type="ECO:0000313" key="7">
    <source>
        <dbReference type="Proteomes" id="UP000599024"/>
    </source>
</evidence>
<dbReference type="EMBL" id="JACNLK010000006">
    <property type="protein sequence ID" value="MBC8207601.1"/>
    <property type="molecule type" value="Genomic_DNA"/>
</dbReference>
<evidence type="ECO:0000256" key="3">
    <source>
        <dbReference type="ARBA" id="ARBA00022112"/>
    </source>
</evidence>
<dbReference type="InterPro" id="IPR036069">
    <property type="entry name" value="DUF34/NIF3_sf"/>
</dbReference>
<evidence type="ECO:0000256" key="1">
    <source>
        <dbReference type="ARBA" id="ARBA00006964"/>
    </source>
</evidence>
<dbReference type="Gene3D" id="3.40.1390.30">
    <property type="entry name" value="NIF3 (NGG1p interacting factor 3)-like"/>
    <property type="match status" value="2"/>
</dbReference>
<accession>A0A8J6N7Z3</accession>
<comment type="similarity">
    <text evidence="1">Belongs to the GTP cyclohydrolase I type 2/NIF3 family.</text>
</comment>
<dbReference type="NCBIfam" id="TIGR00486">
    <property type="entry name" value="YbgI_SA1388"/>
    <property type="match status" value="1"/>
</dbReference>
<keyword evidence="4 5" id="KW-0479">Metal-binding</keyword>
<feature type="binding site" evidence="5">
    <location>
        <position position="67"/>
    </location>
    <ligand>
        <name>a divalent metal cation</name>
        <dbReference type="ChEBI" id="CHEBI:60240"/>
        <label>1</label>
    </ligand>
</feature>
<evidence type="ECO:0000256" key="5">
    <source>
        <dbReference type="PIRSR" id="PIRSR602678-1"/>
    </source>
</evidence>
<dbReference type="PANTHER" id="PTHR13799:SF14">
    <property type="entry name" value="GTP CYCLOHYDROLASE 1 TYPE 2 HOMOLOG"/>
    <property type="match status" value="1"/>
</dbReference>
<feature type="binding site" evidence="5">
    <location>
        <position position="105"/>
    </location>
    <ligand>
        <name>a divalent metal cation</name>
        <dbReference type="ChEBI" id="CHEBI:60240"/>
        <label>1</label>
    </ligand>
</feature>
<dbReference type="GO" id="GO:0046872">
    <property type="term" value="F:metal ion binding"/>
    <property type="evidence" value="ECO:0007669"/>
    <property type="project" value="UniProtKB-KW"/>
</dbReference>
<dbReference type="FunFam" id="3.40.1390.30:FF:000001">
    <property type="entry name" value="GTP cyclohydrolase 1 type 2"/>
    <property type="match status" value="1"/>
</dbReference>
<proteinExistence type="inferred from homology"/>
<dbReference type="GO" id="GO:0005737">
    <property type="term" value="C:cytoplasm"/>
    <property type="evidence" value="ECO:0007669"/>
    <property type="project" value="TreeGrafter"/>
</dbReference>
<evidence type="ECO:0000256" key="4">
    <source>
        <dbReference type="ARBA" id="ARBA00022723"/>
    </source>
</evidence>
<dbReference type="PANTHER" id="PTHR13799">
    <property type="entry name" value="NGG1 INTERACTING FACTOR 3"/>
    <property type="match status" value="1"/>
</dbReference>
<comment type="caution">
    <text evidence="6">The sequence shown here is derived from an EMBL/GenBank/DDBJ whole genome shotgun (WGS) entry which is preliminary data.</text>
</comment>
<dbReference type="SUPFAM" id="SSF102705">
    <property type="entry name" value="NIF3 (NGG1p interacting factor 3)-like"/>
    <property type="match status" value="1"/>
</dbReference>
<dbReference type="InterPro" id="IPR002678">
    <property type="entry name" value="DUF34/NIF3"/>
</dbReference>
<comment type="subunit">
    <text evidence="2">Homohexamer.</text>
</comment>
<dbReference type="AlphaFoldDB" id="A0A8J6N7Z3"/>
<feature type="binding site" evidence="5">
    <location>
        <position position="230"/>
    </location>
    <ligand>
        <name>a divalent metal cation</name>
        <dbReference type="ChEBI" id="CHEBI:60240"/>
        <label>1</label>
    </ligand>
</feature>
<feature type="binding site" evidence="5">
    <location>
        <position position="66"/>
    </location>
    <ligand>
        <name>a divalent metal cation</name>
        <dbReference type="ChEBI" id="CHEBI:60240"/>
        <label>1</label>
    </ligand>
</feature>
<protein>
    <recommendedName>
        <fullName evidence="3">GTP cyclohydrolase 1 type 2 homolog</fullName>
    </recommendedName>
</protein>
<dbReference type="Proteomes" id="UP000599024">
    <property type="component" value="Unassembled WGS sequence"/>
</dbReference>
<name>A0A8J6N7Z3_9BACT</name>
<gene>
    <name evidence="6" type="ORF">H8E79_00315</name>
</gene>
<sequence length="274" mass="28857">MKATVSGLLDLLDQFAPFSLAEEWDNVGLLIGHPQREVKSILIGLDPTIALLDEAVERGADTLITHHPVIFHPLSSVTTDTPDGRFLEAALARHMNVIACHTNLDSASNGVSDVLAAGLGLTQVTPLLPSSKVPGCGIGRVGVCAPPIKGAEFMARLFSLLACPSVAMAGCLPEVITTVAVCGGSGSDLAEAARSRGADVYLSAEIKHSTARLAQENGWCIIDGGHYFTEQPVVAFLADCLQRLAQESGCPWQIMQSEAECPPFSNINSKSSQL</sequence>
<dbReference type="Pfam" id="PF01784">
    <property type="entry name" value="DUF34_NIF3"/>
    <property type="match status" value="1"/>
</dbReference>
<evidence type="ECO:0000256" key="2">
    <source>
        <dbReference type="ARBA" id="ARBA00011643"/>
    </source>
</evidence>
<organism evidence="6 7">
    <name type="scientific">Candidatus Desulfatifera sulfidica</name>
    <dbReference type="NCBI Taxonomy" id="2841691"/>
    <lineage>
        <taxon>Bacteria</taxon>
        <taxon>Pseudomonadati</taxon>
        <taxon>Thermodesulfobacteriota</taxon>
        <taxon>Desulfobulbia</taxon>
        <taxon>Desulfobulbales</taxon>
        <taxon>Desulfobulbaceae</taxon>
        <taxon>Candidatus Desulfatifera</taxon>
    </lineage>
</organism>